<evidence type="ECO:0000313" key="3">
    <source>
        <dbReference type="Proteomes" id="UP000323274"/>
    </source>
</evidence>
<protein>
    <recommendedName>
        <fullName evidence="4">DUF2129 domain-containing protein</fullName>
    </recommendedName>
</protein>
<keyword evidence="1" id="KW-0963">Cytoplasm</keyword>
<evidence type="ECO:0000313" key="2">
    <source>
        <dbReference type="EMBL" id="GDZ83968.1"/>
    </source>
</evidence>
<dbReference type="EMBL" id="BJJW01000006">
    <property type="protein sequence ID" value="GDZ83968.1"/>
    <property type="molecule type" value="Genomic_DNA"/>
</dbReference>
<dbReference type="RefSeq" id="WP_004903092.1">
    <property type="nucleotide sequence ID" value="NZ_BJJW01000006.1"/>
</dbReference>
<dbReference type="InterPro" id="IPR016979">
    <property type="entry name" value="DUF2129"/>
</dbReference>
<reference evidence="2 3" key="1">
    <citation type="submission" date="2019-04" db="EMBL/GenBank/DDBJ databases">
        <title>A pseudo-fructophilic Leuconostoc citreum strain F192-5 isolated from peel of satsuma mandarin: the first report for isolation and characterization of strain-dependent fructophilic-like characteristics.</title>
        <authorList>
            <person name="Maeno S."/>
            <person name="Tanizawa Y."/>
            <person name="Kajikawa A."/>
            <person name="Kanesaki Y."/>
            <person name="Kubota E."/>
            <person name="Arita M."/>
            <person name="Leon D."/>
            <person name="Endo A."/>
        </authorList>
    </citation>
    <scope>NUCLEOTIDE SEQUENCE [LARGE SCALE GENOMIC DNA]</scope>
    <source>
        <strain evidence="2 3">F192-5</strain>
    </source>
</reference>
<name>A0A5A5U0H7_LEUCI</name>
<evidence type="ECO:0000256" key="1">
    <source>
        <dbReference type="ARBA" id="ARBA00022490"/>
    </source>
</evidence>
<dbReference type="GeneID" id="61102579"/>
<dbReference type="Proteomes" id="UP000323274">
    <property type="component" value="Unassembled WGS sequence"/>
</dbReference>
<dbReference type="PIRSF" id="PIRSF031653">
    <property type="entry name" value="UCP031653"/>
    <property type="match status" value="1"/>
</dbReference>
<sequence>MTFAIQPRRGLYIYLKQMRHVSQLKKFGQIVYVSRKMGFAMIYVDDTAITQQIEKIKQYKFVKDVVSSPRPDINPDLDDMHDDIFFENYDEESAR</sequence>
<comment type="caution">
    <text evidence="2">The sequence shown here is derived from an EMBL/GenBank/DDBJ whole genome shotgun (WGS) entry which is preliminary data.</text>
</comment>
<organism evidence="2 3">
    <name type="scientific">Leuconostoc citreum</name>
    <dbReference type="NCBI Taxonomy" id="33964"/>
    <lineage>
        <taxon>Bacteria</taxon>
        <taxon>Bacillati</taxon>
        <taxon>Bacillota</taxon>
        <taxon>Bacilli</taxon>
        <taxon>Lactobacillales</taxon>
        <taxon>Lactobacillaceae</taxon>
        <taxon>Leuconostoc</taxon>
    </lineage>
</organism>
<gene>
    <name evidence="2" type="ORF">LCIT_12100</name>
</gene>
<dbReference type="OMA" id="KEYDYKM"/>
<proteinExistence type="predicted"/>
<dbReference type="AlphaFoldDB" id="A0A5A5U0H7"/>
<evidence type="ECO:0008006" key="4">
    <source>
        <dbReference type="Google" id="ProtNLM"/>
    </source>
</evidence>
<dbReference type="Pfam" id="PF09902">
    <property type="entry name" value="DUF2129"/>
    <property type="match status" value="1"/>
</dbReference>
<accession>A0A5A5U0H7</accession>